<proteinExistence type="predicted"/>
<dbReference type="PANTHER" id="PTHR31118:SF12">
    <property type="entry name" value="CYCLASE-LIKE PROTEIN 2"/>
    <property type="match status" value="1"/>
</dbReference>
<accession>A0A2H6C7L9</accession>
<dbReference type="PANTHER" id="PTHR31118">
    <property type="entry name" value="CYCLASE-LIKE PROTEIN 2"/>
    <property type="match status" value="1"/>
</dbReference>
<dbReference type="EMBL" id="BDEC01000068">
    <property type="protein sequence ID" value="GBD68832.1"/>
    <property type="molecule type" value="Genomic_DNA"/>
</dbReference>
<evidence type="ECO:0000313" key="2">
    <source>
        <dbReference type="Proteomes" id="UP000236214"/>
    </source>
</evidence>
<sequence length="249" mass="28475">MSTVTESIHYLKEQNWIDLTHTVTAEMPYFQAFKPIAEKTLYTVRNDGFFAKEYTLATQYGTHIDAPVHFSEGKRPLEELELKDFILPMFVIHKEKEVETNHDYMLSVDDILTFEREYGEIPAKSFVAFSSAWSKRWGNPTDYYNLDEDGQAHTPGWSVEALKFLHEKRDVTAVGHETLDTDPAIEETRNGHLLAELYWLSQNKYQIEVMNNLAKVPAKGAAIFVGAPKIKAAPGFNIRAFAIVPKEDE</sequence>
<dbReference type="InterPro" id="IPR037175">
    <property type="entry name" value="KFase_sf"/>
</dbReference>
<dbReference type="RefSeq" id="WP_014124009.1">
    <property type="nucleotide sequence ID" value="NZ_BAABQP010000047.1"/>
</dbReference>
<name>A0A2H6C7L9_TETHA</name>
<dbReference type="InterPro" id="IPR007325">
    <property type="entry name" value="KFase/CYL"/>
</dbReference>
<evidence type="ECO:0000313" key="1">
    <source>
        <dbReference type="EMBL" id="GBD68832.1"/>
    </source>
</evidence>
<organism evidence="1 2">
    <name type="scientific">Tetragenococcus halophilus subsp. halophilus</name>
    <dbReference type="NCBI Taxonomy" id="1513897"/>
    <lineage>
        <taxon>Bacteria</taxon>
        <taxon>Bacillati</taxon>
        <taxon>Bacillota</taxon>
        <taxon>Bacilli</taxon>
        <taxon>Lactobacillales</taxon>
        <taxon>Enterococcaceae</taxon>
        <taxon>Tetragenococcus</taxon>
    </lineage>
</organism>
<dbReference type="GeneID" id="64054772"/>
<dbReference type="Proteomes" id="UP000236214">
    <property type="component" value="Unassembled WGS sequence"/>
</dbReference>
<comment type="caution">
    <text evidence="1">The sequence shown here is derived from an EMBL/GenBank/DDBJ whole genome shotgun (WGS) entry which is preliminary data.</text>
</comment>
<dbReference type="Gene3D" id="3.50.30.50">
    <property type="entry name" value="Putative cyclase"/>
    <property type="match status" value="1"/>
</dbReference>
<reference evidence="1 2" key="1">
    <citation type="submission" date="2016-05" db="EMBL/GenBank/DDBJ databases">
        <title>Whole genome sequencing of Tetragenococcus halophilus subsp. halophilus NISL 7118.</title>
        <authorList>
            <person name="Shiwa Y."/>
            <person name="Nishimura I."/>
            <person name="Yoshikawa H."/>
            <person name="Koyama Y."/>
            <person name="Oguma T."/>
        </authorList>
    </citation>
    <scope>NUCLEOTIDE SEQUENCE [LARGE SCALE GENOMIC DNA]</scope>
    <source>
        <strain evidence="1 2">NISL 7118</strain>
    </source>
</reference>
<gene>
    <name evidence="1" type="ORF">TEHN7118_1638</name>
</gene>
<dbReference type="GO" id="GO:0019441">
    <property type="term" value="P:L-tryptophan catabolic process to kynurenine"/>
    <property type="evidence" value="ECO:0007669"/>
    <property type="project" value="InterPro"/>
</dbReference>
<dbReference type="GO" id="GO:0004061">
    <property type="term" value="F:arylformamidase activity"/>
    <property type="evidence" value="ECO:0007669"/>
    <property type="project" value="InterPro"/>
</dbReference>
<dbReference type="Pfam" id="PF04199">
    <property type="entry name" value="Cyclase"/>
    <property type="match status" value="1"/>
</dbReference>
<protein>
    <submittedName>
        <fullName evidence="1">Uncharacterized protein</fullName>
    </submittedName>
</protein>
<keyword evidence="2" id="KW-1185">Reference proteome</keyword>
<dbReference type="AlphaFoldDB" id="A0A2H6C7L9"/>
<dbReference type="SUPFAM" id="SSF102198">
    <property type="entry name" value="Putative cyclase"/>
    <property type="match status" value="1"/>
</dbReference>